<sequence length="57" mass="6276">MKAVCTALSVVETHCISANMKEEALKMAAFYEGNIKIEINTNKINGLVKISVTEYNV</sequence>
<protein>
    <submittedName>
        <fullName evidence="1">Uncharacterized protein</fullName>
    </submittedName>
</protein>
<reference evidence="1" key="1">
    <citation type="journal article" date="2015" name="Nature">
        <title>Complex archaea that bridge the gap between prokaryotes and eukaryotes.</title>
        <authorList>
            <person name="Spang A."/>
            <person name="Saw J.H."/>
            <person name="Jorgensen S.L."/>
            <person name="Zaremba-Niedzwiedzka K."/>
            <person name="Martijn J."/>
            <person name="Lind A.E."/>
            <person name="van Eijk R."/>
            <person name="Schleper C."/>
            <person name="Guy L."/>
            <person name="Ettema T.J."/>
        </authorList>
    </citation>
    <scope>NUCLEOTIDE SEQUENCE</scope>
</reference>
<evidence type="ECO:0000313" key="1">
    <source>
        <dbReference type="EMBL" id="KKM84798.1"/>
    </source>
</evidence>
<dbReference type="EMBL" id="LAZR01007511">
    <property type="protein sequence ID" value="KKM84798.1"/>
    <property type="molecule type" value="Genomic_DNA"/>
</dbReference>
<proteinExistence type="predicted"/>
<comment type="caution">
    <text evidence="1">The sequence shown here is derived from an EMBL/GenBank/DDBJ whole genome shotgun (WGS) entry which is preliminary data.</text>
</comment>
<name>A0A0F9KSY4_9ZZZZ</name>
<accession>A0A0F9KSY4</accession>
<gene>
    <name evidence="1" type="ORF">LCGC14_1295570</name>
</gene>
<dbReference type="AlphaFoldDB" id="A0A0F9KSY4"/>
<organism evidence="1">
    <name type="scientific">marine sediment metagenome</name>
    <dbReference type="NCBI Taxonomy" id="412755"/>
    <lineage>
        <taxon>unclassified sequences</taxon>
        <taxon>metagenomes</taxon>
        <taxon>ecological metagenomes</taxon>
    </lineage>
</organism>